<proteinExistence type="predicted"/>
<protein>
    <submittedName>
        <fullName evidence="1">Uncharacterized protein</fullName>
    </submittedName>
</protein>
<reference evidence="1 2" key="1">
    <citation type="submission" date="2015-11" db="EMBL/GenBank/DDBJ databases">
        <authorList>
            <person name="Nicholson A.C."/>
            <person name="Humrighouse B.W."/>
            <person name="Graziano J."/>
            <person name="Lasker B."/>
            <person name="Whitney A.M."/>
            <person name="Mcquiston J.R."/>
        </authorList>
    </citation>
    <scope>NUCLEOTIDE SEQUENCE [LARGE SCALE GENOMIC DNA]</scope>
    <source>
        <strain evidence="1 2">G4071</strain>
    </source>
</reference>
<evidence type="ECO:0000313" key="1">
    <source>
        <dbReference type="EMBL" id="KUY13889.1"/>
    </source>
</evidence>
<accession>A0ABD4DG74</accession>
<dbReference type="AlphaFoldDB" id="A0ABD4DG74"/>
<evidence type="ECO:0000313" key="2">
    <source>
        <dbReference type="Proteomes" id="UP000064412"/>
    </source>
</evidence>
<name>A0ABD4DG74_ELIMR</name>
<sequence length="70" mass="8121">MPENKKTLPTSRKSFEYFNVKISNFFQTYLSLLGVECGTLPLQVAKTSPGQFPLSFWISKLDFYINPRQK</sequence>
<dbReference type="Proteomes" id="UP000064412">
    <property type="component" value="Unassembled WGS sequence"/>
</dbReference>
<organism evidence="1 2">
    <name type="scientific">Elizabethkingia miricola</name>
    <name type="common">Chryseobacterium miricola</name>
    <dbReference type="NCBI Taxonomy" id="172045"/>
    <lineage>
        <taxon>Bacteria</taxon>
        <taxon>Pseudomonadati</taxon>
        <taxon>Bacteroidota</taxon>
        <taxon>Flavobacteriia</taxon>
        <taxon>Flavobacteriales</taxon>
        <taxon>Weeksellaceae</taxon>
        <taxon>Elizabethkingia</taxon>
    </lineage>
</organism>
<gene>
    <name evidence="1" type="ORF">ATB95_19095</name>
</gene>
<dbReference type="EMBL" id="LNOI01000010">
    <property type="protein sequence ID" value="KUY13889.1"/>
    <property type="molecule type" value="Genomic_DNA"/>
</dbReference>
<comment type="caution">
    <text evidence="1">The sequence shown here is derived from an EMBL/GenBank/DDBJ whole genome shotgun (WGS) entry which is preliminary data.</text>
</comment>